<evidence type="ECO:0000313" key="2">
    <source>
        <dbReference type="Proteomes" id="UP000469452"/>
    </source>
</evidence>
<reference evidence="1 2" key="1">
    <citation type="submission" date="2019-06" db="EMBL/GenBank/DDBJ databases">
        <title>Genomics analysis of Aphanomyces spp. identifies a new class of oomycete effector associated with host adaptation.</title>
        <authorList>
            <person name="Gaulin E."/>
        </authorList>
    </citation>
    <scope>NUCLEOTIDE SEQUENCE [LARGE SCALE GENOMIC DNA]</scope>
    <source>
        <strain evidence="1 2">E</strain>
    </source>
</reference>
<comment type="caution">
    <text evidence="1">The sequence shown here is derived from an EMBL/GenBank/DDBJ whole genome shotgun (WGS) entry which is preliminary data.</text>
</comment>
<name>A0A6A5ADP0_APHAT</name>
<dbReference type="Proteomes" id="UP000469452">
    <property type="component" value="Unassembled WGS sequence"/>
</dbReference>
<evidence type="ECO:0000313" key="1">
    <source>
        <dbReference type="EMBL" id="KAF0736922.1"/>
    </source>
</evidence>
<sequence>LSDPVVLAAIFNADSVQAADVLWGATLRQRLFTSLASATRGRRRLSTTRGRNDSGGEYFDAHQHDPLVQGGDLDICVGHLFLKAFVEHEGSFRTTWTQTMYDTTIHALVVRLSPTSRGSFVSNVPSHDVDDDPMAVQVLVLRALYHLIRRAGHHVVIDPSVLDVVLSPLKRSLLGEVDQARGGAGLRLLTLLLTPPNVNASTCLDAVISSFTLVHEAIDKTLQPRYLQFIRDQQGIYDPDGVALAL</sequence>
<gene>
    <name evidence="1" type="ORF">AaE_008968</name>
</gene>
<proteinExistence type="predicted"/>
<protein>
    <submittedName>
        <fullName evidence="1">Uncharacterized protein</fullName>
    </submittedName>
</protein>
<dbReference type="EMBL" id="VJMI01014817">
    <property type="protein sequence ID" value="KAF0736922.1"/>
    <property type="molecule type" value="Genomic_DNA"/>
</dbReference>
<dbReference type="AlphaFoldDB" id="A0A6A5ADP0"/>
<feature type="non-terminal residue" evidence="1">
    <location>
        <position position="1"/>
    </location>
</feature>
<organism evidence="1 2">
    <name type="scientific">Aphanomyces astaci</name>
    <name type="common">Crayfish plague agent</name>
    <dbReference type="NCBI Taxonomy" id="112090"/>
    <lineage>
        <taxon>Eukaryota</taxon>
        <taxon>Sar</taxon>
        <taxon>Stramenopiles</taxon>
        <taxon>Oomycota</taxon>
        <taxon>Saprolegniomycetes</taxon>
        <taxon>Saprolegniales</taxon>
        <taxon>Verrucalvaceae</taxon>
        <taxon>Aphanomyces</taxon>
    </lineage>
</organism>
<accession>A0A6A5ADP0</accession>
<feature type="non-terminal residue" evidence="1">
    <location>
        <position position="246"/>
    </location>
</feature>